<dbReference type="PANTHER" id="PTHR13683">
    <property type="entry name" value="ASPARTYL PROTEASES"/>
    <property type="match status" value="1"/>
</dbReference>
<evidence type="ECO:0000256" key="9">
    <source>
        <dbReference type="ARBA" id="ARBA00023180"/>
    </source>
</evidence>
<evidence type="ECO:0000313" key="17">
    <source>
        <dbReference type="Proteomes" id="UP001231189"/>
    </source>
</evidence>
<keyword evidence="3" id="KW-1003">Cell membrane</keyword>
<feature type="domain" description="Peptidase A1" evidence="15">
    <location>
        <begin position="107"/>
        <end position="458"/>
    </location>
</feature>
<dbReference type="InterPro" id="IPR001461">
    <property type="entry name" value="Aspartic_peptidase_A1"/>
</dbReference>
<sequence length="528" mass="55576">MAMARSTTTASLHLVAVATVLAALGEAAGIGFDLHHRSSPVVKRWAEARGHPAAAWWADEHGSPEYYSALYHHDRAHIARRGLADSGKGLLTFADGNITYQLDGSIHYAEVAVGTPTATFLVALDTGSDLFWVPCDCKHCAPMDNNASTPGVALRPYSPGKSSTSKPVGCDHALCDRPNACDAANSSCPYTVRYVSANTSSSGVLVEDVIHFSRERESVVGGEPVEAPVVLGCGQVQTGAFLDGAAVDGLLGLGLDKVSVPSVLAAAGLVASDSFSMCFSPDGLGRINFGDAGLRGQAETPFIVSNRHQTYNISVTGMSVAGEAVAAEFTAVVDSGTSYTYLNDPVYTDLATSFNSQVREKRANFSASIPFEYCYEVTSGQTELSTPVVTLTTGGGAVFPVKEPFVIIGGQTSDGRVVVLGYCLAVLKNGITVDIIGQNFMTGLKVVFDRERSVLGWHEFDCYKNVTMENDGAAPGPTSTSQIQPRRSEYPGAAPVSPRQPRSGGSRRALGGRLAFVLTLLLPLLAVV</sequence>
<feature type="chain" id="PRO_5041979929" description="Peptidase A1 domain-containing protein" evidence="14">
    <location>
        <begin position="28"/>
        <end position="528"/>
    </location>
</feature>
<evidence type="ECO:0000256" key="13">
    <source>
        <dbReference type="SAM" id="MobiDB-lite"/>
    </source>
</evidence>
<evidence type="ECO:0000256" key="7">
    <source>
        <dbReference type="ARBA" id="ARBA00022801"/>
    </source>
</evidence>
<keyword evidence="5 14" id="KW-0732">Signal</keyword>
<keyword evidence="17" id="KW-1185">Reference proteome</keyword>
<dbReference type="Proteomes" id="UP001231189">
    <property type="component" value="Unassembled WGS sequence"/>
</dbReference>
<dbReference type="PANTHER" id="PTHR13683:SF871">
    <property type="entry name" value="OS06G0717900 PROTEIN"/>
    <property type="match status" value="1"/>
</dbReference>
<dbReference type="InterPro" id="IPR032799">
    <property type="entry name" value="TAXi_C"/>
</dbReference>
<reference evidence="16" key="1">
    <citation type="submission" date="2023-07" db="EMBL/GenBank/DDBJ databases">
        <title>A chromosome-level genome assembly of Lolium multiflorum.</title>
        <authorList>
            <person name="Chen Y."/>
            <person name="Copetti D."/>
            <person name="Kolliker R."/>
            <person name="Studer B."/>
        </authorList>
    </citation>
    <scope>NUCLEOTIDE SEQUENCE</scope>
    <source>
        <strain evidence="16">02402/16</strain>
        <tissue evidence="16">Leaf</tissue>
    </source>
</reference>
<comment type="similarity">
    <text evidence="2 12">Belongs to the peptidase A1 family.</text>
</comment>
<dbReference type="GO" id="GO:0004190">
    <property type="term" value="F:aspartic-type endopeptidase activity"/>
    <property type="evidence" value="ECO:0007669"/>
    <property type="project" value="UniProtKB-KW"/>
</dbReference>
<feature type="active site" evidence="11">
    <location>
        <position position="334"/>
    </location>
</feature>
<keyword evidence="4 12" id="KW-0645">Protease</keyword>
<evidence type="ECO:0000256" key="12">
    <source>
        <dbReference type="RuleBase" id="RU000454"/>
    </source>
</evidence>
<name>A0AAD8VZQ0_LOLMU</name>
<evidence type="ECO:0000256" key="4">
    <source>
        <dbReference type="ARBA" id="ARBA00022670"/>
    </source>
</evidence>
<accession>A0AAD8VZQ0</accession>
<evidence type="ECO:0000256" key="3">
    <source>
        <dbReference type="ARBA" id="ARBA00022475"/>
    </source>
</evidence>
<keyword evidence="9" id="KW-0325">Glycoprotein</keyword>
<dbReference type="Pfam" id="PF14543">
    <property type="entry name" value="TAXi_N"/>
    <property type="match status" value="1"/>
</dbReference>
<evidence type="ECO:0000256" key="11">
    <source>
        <dbReference type="PIRSR" id="PIRSR601461-1"/>
    </source>
</evidence>
<dbReference type="InterPro" id="IPR021109">
    <property type="entry name" value="Peptidase_aspartic_dom_sf"/>
</dbReference>
<dbReference type="PROSITE" id="PS51767">
    <property type="entry name" value="PEPTIDASE_A1"/>
    <property type="match status" value="1"/>
</dbReference>
<keyword evidence="8" id="KW-0472">Membrane</keyword>
<keyword evidence="10" id="KW-0449">Lipoprotein</keyword>
<evidence type="ECO:0000256" key="10">
    <source>
        <dbReference type="ARBA" id="ARBA00023288"/>
    </source>
</evidence>
<comment type="subcellular location">
    <subcellularLocation>
        <location evidence="1">Cell membrane</location>
        <topology evidence="1">Lipid-anchor</topology>
    </subcellularLocation>
</comment>
<dbReference type="PRINTS" id="PR00792">
    <property type="entry name" value="PEPSIN"/>
</dbReference>
<dbReference type="InterPro" id="IPR001969">
    <property type="entry name" value="Aspartic_peptidase_AS"/>
</dbReference>
<dbReference type="FunFam" id="2.40.70.10:FF:000014">
    <property type="entry name" value="Aspartyl protease family protein 1"/>
    <property type="match status" value="1"/>
</dbReference>
<feature type="active site" evidence="11">
    <location>
        <position position="125"/>
    </location>
</feature>
<dbReference type="Pfam" id="PF14541">
    <property type="entry name" value="TAXi_C"/>
    <property type="match status" value="1"/>
</dbReference>
<dbReference type="InterPro" id="IPR032861">
    <property type="entry name" value="TAXi_N"/>
</dbReference>
<evidence type="ECO:0000259" key="15">
    <source>
        <dbReference type="PROSITE" id="PS51767"/>
    </source>
</evidence>
<dbReference type="PROSITE" id="PS00141">
    <property type="entry name" value="ASP_PROTEASE"/>
    <property type="match status" value="2"/>
</dbReference>
<evidence type="ECO:0000256" key="2">
    <source>
        <dbReference type="ARBA" id="ARBA00007447"/>
    </source>
</evidence>
<dbReference type="AlphaFoldDB" id="A0AAD8VZQ0"/>
<evidence type="ECO:0000256" key="5">
    <source>
        <dbReference type="ARBA" id="ARBA00022729"/>
    </source>
</evidence>
<comment type="caution">
    <text evidence="16">The sequence shown here is derived from an EMBL/GenBank/DDBJ whole genome shotgun (WGS) entry which is preliminary data.</text>
</comment>
<dbReference type="InterPro" id="IPR033121">
    <property type="entry name" value="PEPTIDASE_A1"/>
</dbReference>
<evidence type="ECO:0000256" key="1">
    <source>
        <dbReference type="ARBA" id="ARBA00004193"/>
    </source>
</evidence>
<keyword evidence="6 12" id="KW-0064">Aspartyl protease</keyword>
<evidence type="ECO:0000256" key="6">
    <source>
        <dbReference type="ARBA" id="ARBA00022750"/>
    </source>
</evidence>
<dbReference type="GO" id="GO:0005886">
    <property type="term" value="C:plasma membrane"/>
    <property type="evidence" value="ECO:0007669"/>
    <property type="project" value="UniProtKB-SubCell"/>
</dbReference>
<protein>
    <recommendedName>
        <fullName evidence="15">Peptidase A1 domain-containing protein</fullName>
    </recommendedName>
</protein>
<organism evidence="16 17">
    <name type="scientific">Lolium multiflorum</name>
    <name type="common">Italian ryegrass</name>
    <name type="synonym">Lolium perenne subsp. multiflorum</name>
    <dbReference type="NCBI Taxonomy" id="4521"/>
    <lineage>
        <taxon>Eukaryota</taxon>
        <taxon>Viridiplantae</taxon>
        <taxon>Streptophyta</taxon>
        <taxon>Embryophyta</taxon>
        <taxon>Tracheophyta</taxon>
        <taxon>Spermatophyta</taxon>
        <taxon>Magnoliopsida</taxon>
        <taxon>Liliopsida</taxon>
        <taxon>Poales</taxon>
        <taxon>Poaceae</taxon>
        <taxon>BOP clade</taxon>
        <taxon>Pooideae</taxon>
        <taxon>Poodae</taxon>
        <taxon>Poeae</taxon>
        <taxon>Poeae Chloroplast Group 2 (Poeae type)</taxon>
        <taxon>Loliodinae</taxon>
        <taxon>Loliinae</taxon>
        <taxon>Lolium</taxon>
    </lineage>
</organism>
<gene>
    <name evidence="16" type="ORF">QYE76_001813</name>
</gene>
<dbReference type="EMBL" id="JAUUTY010000005">
    <property type="protein sequence ID" value="KAK1627498.1"/>
    <property type="molecule type" value="Genomic_DNA"/>
</dbReference>
<feature type="region of interest" description="Disordered" evidence="13">
    <location>
        <begin position="471"/>
        <end position="507"/>
    </location>
</feature>
<keyword evidence="7 12" id="KW-0378">Hydrolase</keyword>
<feature type="signal peptide" evidence="14">
    <location>
        <begin position="1"/>
        <end position="27"/>
    </location>
</feature>
<evidence type="ECO:0000256" key="8">
    <source>
        <dbReference type="ARBA" id="ARBA00023136"/>
    </source>
</evidence>
<evidence type="ECO:0000313" key="16">
    <source>
        <dbReference type="EMBL" id="KAK1627498.1"/>
    </source>
</evidence>
<proteinExistence type="inferred from homology"/>
<dbReference type="FunFam" id="2.40.70.10:FF:000012">
    <property type="entry name" value="Aspartyl protease family protein 1"/>
    <property type="match status" value="1"/>
</dbReference>
<dbReference type="SUPFAM" id="SSF50630">
    <property type="entry name" value="Acid proteases"/>
    <property type="match status" value="1"/>
</dbReference>
<dbReference type="Gene3D" id="2.40.70.10">
    <property type="entry name" value="Acid Proteases"/>
    <property type="match status" value="2"/>
</dbReference>
<dbReference type="GO" id="GO:0006508">
    <property type="term" value="P:proteolysis"/>
    <property type="evidence" value="ECO:0007669"/>
    <property type="project" value="UniProtKB-KW"/>
</dbReference>
<evidence type="ECO:0000256" key="14">
    <source>
        <dbReference type="SAM" id="SignalP"/>
    </source>
</evidence>
<feature type="compositionally biased region" description="Low complexity" evidence="13">
    <location>
        <begin position="497"/>
        <end position="507"/>
    </location>
</feature>